<comment type="caution">
    <text evidence="1">The sequence shown here is derived from an EMBL/GenBank/DDBJ whole genome shotgun (WGS) entry which is preliminary data.</text>
</comment>
<proteinExistence type="predicted"/>
<dbReference type="EMBL" id="VMNF01000006">
    <property type="protein sequence ID" value="TXC06477.1"/>
    <property type="molecule type" value="Genomic_DNA"/>
</dbReference>
<reference evidence="1 2" key="1">
    <citation type="submission" date="2019-07" db="EMBL/GenBank/DDBJ databases">
        <title>The First High-Quality Draft Genome Sequence of the Causal Agent of the Current Panama Disease Epidemic.</title>
        <authorList>
            <person name="Warmington R.J."/>
            <person name="Kay W."/>
            <person name="Jeffries A."/>
            <person name="Bebber D."/>
            <person name="Moore K."/>
            <person name="Studholme D.J."/>
        </authorList>
    </citation>
    <scope>NUCLEOTIDE SEQUENCE [LARGE SCALE GENOMIC DNA]</scope>
    <source>
        <strain evidence="1 2">TR4</strain>
    </source>
</reference>
<organism evidence="1 2">
    <name type="scientific">Fusarium oxysporum f. sp. cubense</name>
    <dbReference type="NCBI Taxonomy" id="61366"/>
    <lineage>
        <taxon>Eukaryota</taxon>
        <taxon>Fungi</taxon>
        <taxon>Dikarya</taxon>
        <taxon>Ascomycota</taxon>
        <taxon>Pezizomycotina</taxon>
        <taxon>Sordariomycetes</taxon>
        <taxon>Hypocreomycetidae</taxon>
        <taxon>Hypocreales</taxon>
        <taxon>Nectriaceae</taxon>
        <taxon>Fusarium</taxon>
        <taxon>Fusarium oxysporum species complex</taxon>
    </lineage>
</organism>
<evidence type="ECO:0000313" key="2">
    <source>
        <dbReference type="Proteomes" id="UP000321331"/>
    </source>
</evidence>
<evidence type="ECO:0000313" key="1">
    <source>
        <dbReference type="EMBL" id="TXC06477.1"/>
    </source>
</evidence>
<dbReference type="AlphaFoldDB" id="A0A5C6T6Z8"/>
<dbReference type="Proteomes" id="UP000321331">
    <property type="component" value="Unassembled WGS sequence"/>
</dbReference>
<protein>
    <submittedName>
        <fullName evidence="1">Uncharacterized protein</fullName>
    </submittedName>
</protein>
<accession>A0A5C6T6Z8</accession>
<gene>
    <name evidence="1" type="ORF">FocTR4_00010387</name>
</gene>
<sequence length="159" mass="18191">MDKGLASNDQQWSLQGLSFFDQRSRALVLEYGSFGSYIKVLQEIANSNKYRKGVAELLWDDTCFGSVETLQTNSIRVFDTDTDFLWDPKEFSVTPKLITRHGFCSALRMLAKRERHKVVEFVVEDQAYTDGVNIDLFDNTGYTYADVISLIQRPGISRL</sequence>
<name>A0A5C6T6Z8_FUSOC</name>